<keyword evidence="1" id="KW-0472">Membrane</keyword>
<sequence length="106" mass="10470">MHLPTVASALLLPLLAVADQTTVTSTRYQTLTKTVTLSRAAVATGYASNSTSLYSTAPTVQATSTPAVPTTTSSLLPVPTNGGSALGGAAHVAVVAMAGAVVAVFL</sequence>
<keyword evidence="1" id="KW-0812">Transmembrane</keyword>
<keyword evidence="2" id="KW-0732">Signal</keyword>
<protein>
    <submittedName>
        <fullName evidence="3">Uncharacterized protein</fullName>
    </submittedName>
</protein>
<feature type="transmembrane region" description="Helical" evidence="1">
    <location>
        <begin position="85"/>
        <end position="105"/>
    </location>
</feature>
<feature type="signal peptide" evidence="2">
    <location>
        <begin position="1"/>
        <end position="18"/>
    </location>
</feature>
<accession>A0AAE0MG53</accession>
<evidence type="ECO:0000313" key="4">
    <source>
        <dbReference type="Proteomes" id="UP001283341"/>
    </source>
</evidence>
<evidence type="ECO:0000256" key="1">
    <source>
        <dbReference type="SAM" id="Phobius"/>
    </source>
</evidence>
<reference evidence="3" key="1">
    <citation type="journal article" date="2023" name="Mol. Phylogenet. Evol.">
        <title>Genome-scale phylogeny and comparative genomics of the fungal order Sordariales.</title>
        <authorList>
            <person name="Hensen N."/>
            <person name="Bonometti L."/>
            <person name="Westerberg I."/>
            <person name="Brannstrom I.O."/>
            <person name="Guillou S."/>
            <person name="Cros-Aarteil S."/>
            <person name="Calhoun S."/>
            <person name="Haridas S."/>
            <person name="Kuo A."/>
            <person name="Mondo S."/>
            <person name="Pangilinan J."/>
            <person name="Riley R."/>
            <person name="LaButti K."/>
            <person name="Andreopoulos B."/>
            <person name="Lipzen A."/>
            <person name="Chen C."/>
            <person name="Yan M."/>
            <person name="Daum C."/>
            <person name="Ng V."/>
            <person name="Clum A."/>
            <person name="Steindorff A."/>
            <person name="Ohm R.A."/>
            <person name="Martin F."/>
            <person name="Silar P."/>
            <person name="Natvig D.O."/>
            <person name="Lalanne C."/>
            <person name="Gautier V."/>
            <person name="Ament-Velasquez S.L."/>
            <person name="Kruys A."/>
            <person name="Hutchinson M.I."/>
            <person name="Powell A.J."/>
            <person name="Barry K."/>
            <person name="Miller A.N."/>
            <person name="Grigoriev I.V."/>
            <person name="Debuchy R."/>
            <person name="Gladieux P."/>
            <person name="Hiltunen Thoren M."/>
            <person name="Johannesson H."/>
        </authorList>
    </citation>
    <scope>NUCLEOTIDE SEQUENCE</scope>
    <source>
        <strain evidence="3">CBS 118394</strain>
    </source>
</reference>
<dbReference type="Proteomes" id="UP001283341">
    <property type="component" value="Unassembled WGS sequence"/>
</dbReference>
<proteinExistence type="predicted"/>
<evidence type="ECO:0000256" key="2">
    <source>
        <dbReference type="SAM" id="SignalP"/>
    </source>
</evidence>
<dbReference type="AlphaFoldDB" id="A0AAE0MG53"/>
<comment type="caution">
    <text evidence="3">The sequence shown here is derived from an EMBL/GenBank/DDBJ whole genome shotgun (WGS) entry which is preliminary data.</text>
</comment>
<keyword evidence="4" id="KW-1185">Reference proteome</keyword>
<name>A0AAE0MG53_9PEZI</name>
<evidence type="ECO:0000313" key="3">
    <source>
        <dbReference type="EMBL" id="KAK3331351.1"/>
    </source>
</evidence>
<feature type="chain" id="PRO_5042277442" evidence="2">
    <location>
        <begin position="19"/>
        <end position="106"/>
    </location>
</feature>
<organism evidence="3 4">
    <name type="scientific">Apodospora peruviana</name>
    <dbReference type="NCBI Taxonomy" id="516989"/>
    <lineage>
        <taxon>Eukaryota</taxon>
        <taxon>Fungi</taxon>
        <taxon>Dikarya</taxon>
        <taxon>Ascomycota</taxon>
        <taxon>Pezizomycotina</taxon>
        <taxon>Sordariomycetes</taxon>
        <taxon>Sordariomycetidae</taxon>
        <taxon>Sordariales</taxon>
        <taxon>Lasiosphaeriaceae</taxon>
        <taxon>Apodospora</taxon>
    </lineage>
</organism>
<keyword evidence="1" id="KW-1133">Transmembrane helix</keyword>
<reference evidence="3" key="2">
    <citation type="submission" date="2023-06" db="EMBL/GenBank/DDBJ databases">
        <authorList>
            <consortium name="Lawrence Berkeley National Laboratory"/>
            <person name="Haridas S."/>
            <person name="Hensen N."/>
            <person name="Bonometti L."/>
            <person name="Westerberg I."/>
            <person name="Brannstrom I.O."/>
            <person name="Guillou S."/>
            <person name="Cros-Aarteil S."/>
            <person name="Calhoun S."/>
            <person name="Kuo A."/>
            <person name="Mondo S."/>
            <person name="Pangilinan J."/>
            <person name="Riley R."/>
            <person name="Labutti K."/>
            <person name="Andreopoulos B."/>
            <person name="Lipzen A."/>
            <person name="Chen C."/>
            <person name="Yanf M."/>
            <person name="Daum C."/>
            <person name="Ng V."/>
            <person name="Clum A."/>
            <person name="Steindorff A."/>
            <person name="Ohm R."/>
            <person name="Martin F."/>
            <person name="Silar P."/>
            <person name="Natvig D."/>
            <person name="Lalanne C."/>
            <person name="Gautier V."/>
            <person name="Ament-Velasquez S.L."/>
            <person name="Kruys A."/>
            <person name="Hutchinson M.I."/>
            <person name="Powell A.J."/>
            <person name="Barry K."/>
            <person name="Miller A.N."/>
            <person name="Grigoriev I.V."/>
            <person name="Debuchy R."/>
            <person name="Gladieux P."/>
            <person name="Thoren M.H."/>
            <person name="Johannesson H."/>
        </authorList>
    </citation>
    <scope>NUCLEOTIDE SEQUENCE</scope>
    <source>
        <strain evidence="3">CBS 118394</strain>
    </source>
</reference>
<gene>
    <name evidence="3" type="ORF">B0H66DRAFT_95784</name>
</gene>
<dbReference type="EMBL" id="JAUEDM010000001">
    <property type="protein sequence ID" value="KAK3331351.1"/>
    <property type="molecule type" value="Genomic_DNA"/>
</dbReference>